<evidence type="ECO:0000313" key="3">
    <source>
        <dbReference type="Proteomes" id="UP000799438"/>
    </source>
</evidence>
<dbReference type="GeneID" id="54303945"/>
<feature type="compositionally biased region" description="Polar residues" evidence="1">
    <location>
        <begin position="76"/>
        <end position="91"/>
    </location>
</feature>
<name>A0A6A6B239_9PEZI</name>
<gene>
    <name evidence="2" type="ORF">K452DRAFT_361646</name>
</gene>
<evidence type="ECO:0000256" key="1">
    <source>
        <dbReference type="SAM" id="MobiDB-lite"/>
    </source>
</evidence>
<dbReference type="AlphaFoldDB" id="A0A6A6B239"/>
<feature type="region of interest" description="Disordered" evidence="1">
    <location>
        <begin position="1"/>
        <end position="155"/>
    </location>
</feature>
<feature type="region of interest" description="Disordered" evidence="1">
    <location>
        <begin position="213"/>
        <end position="237"/>
    </location>
</feature>
<dbReference type="Proteomes" id="UP000799438">
    <property type="component" value="Unassembled WGS sequence"/>
</dbReference>
<feature type="compositionally biased region" description="Polar residues" evidence="1">
    <location>
        <begin position="136"/>
        <end position="151"/>
    </location>
</feature>
<organism evidence="2 3">
    <name type="scientific">Aplosporella prunicola CBS 121167</name>
    <dbReference type="NCBI Taxonomy" id="1176127"/>
    <lineage>
        <taxon>Eukaryota</taxon>
        <taxon>Fungi</taxon>
        <taxon>Dikarya</taxon>
        <taxon>Ascomycota</taxon>
        <taxon>Pezizomycotina</taxon>
        <taxon>Dothideomycetes</taxon>
        <taxon>Dothideomycetes incertae sedis</taxon>
        <taxon>Botryosphaeriales</taxon>
        <taxon>Aplosporellaceae</taxon>
        <taxon>Aplosporella</taxon>
    </lineage>
</organism>
<feature type="compositionally biased region" description="Polar residues" evidence="1">
    <location>
        <begin position="13"/>
        <end position="23"/>
    </location>
</feature>
<dbReference type="RefSeq" id="XP_033393591.1">
    <property type="nucleotide sequence ID" value="XM_033546439.1"/>
</dbReference>
<feature type="compositionally biased region" description="Polar residues" evidence="1">
    <location>
        <begin position="111"/>
        <end position="127"/>
    </location>
</feature>
<sequence length="237" mass="26290">MPRHTAPDHNPVTPANPTPTMTPSAPIRSSRIPQPSELPGTPTRASRRDHTLSRPPQEFLEENFPGEAGPSRAGAENNSTYNITMGSSSPFDENPPSPTPVRSGTMHANGAPTSAQHDNNPPSSPSTVRLIDDEQASQYQHEYSSQRTSHGALTPDPELIIEQNLDFVIYEDPEPDQRAAMLDAQHVPRVMERDNEKENSAFLAEWVQMTEAQRAEHSEATRQHMEELMREGVDDDE</sequence>
<proteinExistence type="predicted"/>
<keyword evidence="3" id="KW-1185">Reference proteome</keyword>
<reference evidence="2" key="1">
    <citation type="journal article" date="2020" name="Stud. Mycol.">
        <title>101 Dothideomycetes genomes: a test case for predicting lifestyles and emergence of pathogens.</title>
        <authorList>
            <person name="Haridas S."/>
            <person name="Albert R."/>
            <person name="Binder M."/>
            <person name="Bloem J."/>
            <person name="Labutti K."/>
            <person name="Salamov A."/>
            <person name="Andreopoulos B."/>
            <person name="Baker S."/>
            <person name="Barry K."/>
            <person name="Bills G."/>
            <person name="Bluhm B."/>
            <person name="Cannon C."/>
            <person name="Castanera R."/>
            <person name="Culley D."/>
            <person name="Daum C."/>
            <person name="Ezra D."/>
            <person name="Gonzalez J."/>
            <person name="Henrissat B."/>
            <person name="Kuo A."/>
            <person name="Liang C."/>
            <person name="Lipzen A."/>
            <person name="Lutzoni F."/>
            <person name="Magnuson J."/>
            <person name="Mondo S."/>
            <person name="Nolan M."/>
            <person name="Ohm R."/>
            <person name="Pangilinan J."/>
            <person name="Park H.-J."/>
            <person name="Ramirez L."/>
            <person name="Alfaro M."/>
            <person name="Sun H."/>
            <person name="Tritt A."/>
            <person name="Yoshinaga Y."/>
            <person name="Zwiers L.-H."/>
            <person name="Turgeon B."/>
            <person name="Goodwin S."/>
            <person name="Spatafora J."/>
            <person name="Crous P."/>
            <person name="Grigoriev I."/>
        </authorList>
    </citation>
    <scope>NUCLEOTIDE SEQUENCE</scope>
    <source>
        <strain evidence="2">CBS 121167</strain>
    </source>
</reference>
<dbReference type="EMBL" id="ML995499">
    <property type="protein sequence ID" value="KAF2137876.1"/>
    <property type="molecule type" value="Genomic_DNA"/>
</dbReference>
<protein>
    <submittedName>
        <fullName evidence="2">Uncharacterized protein</fullName>
    </submittedName>
</protein>
<accession>A0A6A6B239</accession>
<evidence type="ECO:0000313" key="2">
    <source>
        <dbReference type="EMBL" id="KAF2137876.1"/>
    </source>
</evidence>